<keyword evidence="4" id="KW-0804">Transcription</keyword>
<evidence type="ECO:0000259" key="5">
    <source>
        <dbReference type="Pfam" id="PF04542"/>
    </source>
</evidence>
<dbReference type="InterPro" id="IPR036388">
    <property type="entry name" value="WH-like_DNA-bd_sf"/>
</dbReference>
<dbReference type="PANTHER" id="PTHR43133">
    <property type="entry name" value="RNA POLYMERASE ECF-TYPE SIGMA FACTO"/>
    <property type="match status" value="1"/>
</dbReference>
<evidence type="ECO:0000313" key="7">
    <source>
        <dbReference type="EMBL" id="UQS22538.1"/>
    </source>
</evidence>
<dbReference type="InterPro" id="IPR007627">
    <property type="entry name" value="RNA_pol_sigma70_r2"/>
</dbReference>
<protein>
    <submittedName>
        <fullName evidence="7">RNA polymerase sigma factor</fullName>
    </submittedName>
</protein>
<sequence>MTFASARTESDAGIIERSWFDADAFALIFDRHAATVHRFLARRVGSELADDLTGQTMLVAFDKRRRFDVSHPSALPWLYGIATHLISRHRRTEARRLRALARTGPAPHEENHDDVVSDRVSAAAQPLGQAIARLSAPERDVLLLVAWEHLSYDEVALALDIPIGTVRSRLHRARTKMRAALPMEDNDE</sequence>
<evidence type="ECO:0000313" key="8">
    <source>
        <dbReference type="Proteomes" id="UP000830158"/>
    </source>
</evidence>
<dbReference type="Proteomes" id="UP000830158">
    <property type="component" value="Chromosome"/>
</dbReference>
<evidence type="ECO:0000256" key="4">
    <source>
        <dbReference type="ARBA" id="ARBA00023163"/>
    </source>
</evidence>
<dbReference type="Gene3D" id="1.10.10.10">
    <property type="entry name" value="Winged helix-like DNA-binding domain superfamily/Winged helix DNA-binding domain"/>
    <property type="match status" value="1"/>
</dbReference>
<accession>A0ABY4NQY9</accession>
<feature type="domain" description="RNA polymerase sigma-70 region 2" evidence="5">
    <location>
        <begin position="29"/>
        <end position="96"/>
    </location>
</feature>
<dbReference type="SUPFAM" id="SSF88946">
    <property type="entry name" value="Sigma2 domain of RNA polymerase sigma factors"/>
    <property type="match status" value="1"/>
</dbReference>
<evidence type="ECO:0000259" key="6">
    <source>
        <dbReference type="Pfam" id="PF08281"/>
    </source>
</evidence>
<gene>
    <name evidence="7" type="ORF">L1857_06725</name>
</gene>
<dbReference type="InterPro" id="IPR013325">
    <property type="entry name" value="RNA_pol_sigma_r2"/>
</dbReference>
<dbReference type="CDD" id="cd06171">
    <property type="entry name" value="Sigma70_r4"/>
    <property type="match status" value="1"/>
</dbReference>
<comment type="similarity">
    <text evidence="1">Belongs to the sigma-70 factor family. ECF subfamily.</text>
</comment>
<keyword evidence="8" id="KW-1185">Reference proteome</keyword>
<dbReference type="InterPro" id="IPR014284">
    <property type="entry name" value="RNA_pol_sigma-70_dom"/>
</dbReference>
<dbReference type="Pfam" id="PF04542">
    <property type="entry name" value="Sigma70_r2"/>
    <property type="match status" value="1"/>
</dbReference>
<dbReference type="InterPro" id="IPR013324">
    <property type="entry name" value="RNA_pol_sigma_r3/r4-like"/>
</dbReference>
<evidence type="ECO:0000256" key="3">
    <source>
        <dbReference type="ARBA" id="ARBA00023082"/>
    </source>
</evidence>
<dbReference type="SUPFAM" id="SSF88659">
    <property type="entry name" value="Sigma3 and sigma4 domains of RNA polymerase sigma factors"/>
    <property type="match status" value="1"/>
</dbReference>
<feature type="domain" description="RNA polymerase sigma factor 70 region 4 type 2" evidence="6">
    <location>
        <begin position="126"/>
        <end position="177"/>
    </location>
</feature>
<organism evidence="7 8">
    <name type="scientific">Amycolatopsis thermalba</name>
    <dbReference type="NCBI Taxonomy" id="944492"/>
    <lineage>
        <taxon>Bacteria</taxon>
        <taxon>Bacillati</taxon>
        <taxon>Actinomycetota</taxon>
        <taxon>Actinomycetes</taxon>
        <taxon>Pseudonocardiales</taxon>
        <taxon>Pseudonocardiaceae</taxon>
        <taxon>Amycolatopsis</taxon>
    </lineage>
</organism>
<dbReference type="InterPro" id="IPR013249">
    <property type="entry name" value="RNA_pol_sigma70_r4_t2"/>
</dbReference>
<dbReference type="Gene3D" id="1.10.1740.10">
    <property type="match status" value="1"/>
</dbReference>
<proteinExistence type="inferred from homology"/>
<dbReference type="RefSeq" id="WP_094004057.1">
    <property type="nucleotide sequence ID" value="NZ_CP091196.1"/>
</dbReference>
<dbReference type="InterPro" id="IPR039425">
    <property type="entry name" value="RNA_pol_sigma-70-like"/>
</dbReference>
<name>A0ABY4NQY9_9PSEU</name>
<keyword evidence="3" id="KW-0731">Sigma factor</keyword>
<reference evidence="7" key="1">
    <citation type="submission" date="2022-01" db="EMBL/GenBank/DDBJ databases">
        <title>PSI-footprinting approach for the identification of protein synthesis inhibitor producers.</title>
        <authorList>
            <person name="Handel F."/>
            <person name="Kulik A."/>
            <person name="Wex K.W."/>
            <person name="Berscheid A."/>
            <person name="Saur J.S."/>
            <person name="Winkler A."/>
            <person name="Wibberg D."/>
            <person name="Kalinowski J."/>
            <person name="Broetz-Oesterhelt H."/>
            <person name="Mast Y."/>
        </authorList>
    </citation>
    <scope>NUCLEOTIDE SEQUENCE</scope>
    <source>
        <strain evidence="7">KNN 49.3e</strain>
    </source>
</reference>
<dbReference type="PANTHER" id="PTHR43133:SF25">
    <property type="entry name" value="RNA POLYMERASE SIGMA FACTOR RFAY-RELATED"/>
    <property type="match status" value="1"/>
</dbReference>
<dbReference type="EMBL" id="CP091196">
    <property type="protein sequence ID" value="UQS22538.1"/>
    <property type="molecule type" value="Genomic_DNA"/>
</dbReference>
<keyword evidence="2" id="KW-0805">Transcription regulation</keyword>
<dbReference type="Pfam" id="PF08281">
    <property type="entry name" value="Sigma70_r4_2"/>
    <property type="match status" value="1"/>
</dbReference>
<evidence type="ECO:0000256" key="2">
    <source>
        <dbReference type="ARBA" id="ARBA00023015"/>
    </source>
</evidence>
<dbReference type="NCBIfam" id="TIGR02937">
    <property type="entry name" value="sigma70-ECF"/>
    <property type="match status" value="1"/>
</dbReference>
<evidence type="ECO:0000256" key="1">
    <source>
        <dbReference type="ARBA" id="ARBA00010641"/>
    </source>
</evidence>